<evidence type="ECO:0000256" key="1">
    <source>
        <dbReference type="SAM" id="MobiDB-lite"/>
    </source>
</evidence>
<feature type="compositionally biased region" description="Low complexity" evidence="1">
    <location>
        <begin position="148"/>
        <end position="159"/>
    </location>
</feature>
<dbReference type="RefSeq" id="XP_047739456.1">
    <property type="nucleotide sequence ID" value="XM_047883500.1"/>
</dbReference>
<accession>A0A979FSP8</accession>
<name>A0A979FSP8_HYAAZ</name>
<keyword evidence="2" id="KW-1185">Reference proteome</keyword>
<dbReference type="AlphaFoldDB" id="A0A979FSP8"/>
<dbReference type="OrthoDB" id="15304at2759"/>
<feature type="region of interest" description="Disordered" evidence="1">
    <location>
        <begin position="1"/>
        <end position="64"/>
    </location>
</feature>
<dbReference type="GeneID" id="125178823"/>
<feature type="compositionally biased region" description="Polar residues" evidence="1">
    <location>
        <begin position="19"/>
        <end position="31"/>
    </location>
</feature>
<evidence type="ECO:0000313" key="3">
    <source>
        <dbReference type="RefSeq" id="XP_047739456.1"/>
    </source>
</evidence>
<protein>
    <submittedName>
        <fullName evidence="3">Uncharacterized protein LOC125178823</fullName>
    </submittedName>
</protein>
<dbReference type="Proteomes" id="UP000694843">
    <property type="component" value="Unplaced"/>
</dbReference>
<feature type="region of interest" description="Disordered" evidence="1">
    <location>
        <begin position="148"/>
        <end position="175"/>
    </location>
</feature>
<gene>
    <name evidence="3" type="primary">LOC125178823</name>
</gene>
<feature type="non-terminal residue" evidence="3">
    <location>
        <position position="297"/>
    </location>
</feature>
<feature type="compositionally biased region" description="Polar residues" evidence="1">
    <location>
        <begin position="1"/>
        <end position="12"/>
    </location>
</feature>
<organism evidence="2 3">
    <name type="scientific">Hyalella azteca</name>
    <name type="common">Amphipod</name>
    <dbReference type="NCBI Taxonomy" id="294128"/>
    <lineage>
        <taxon>Eukaryota</taxon>
        <taxon>Metazoa</taxon>
        <taxon>Ecdysozoa</taxon>
        <taxon>Arthropoda</taxon>
        <taxon>Crustacea</taxon>
        <taxon>Multicrustacea</taxon>
        <taxon>Malacostraca</taxon>
        <taxon>Eumalacostraca</taxon>
        <taxon>Peracarida</taxon>
        <taxon>Amphipoda</taxon>
        <taxon>Senticaudata</taxon>
        <taxon>Talitrida</taxon>
        <taxon>Talitroidea</taxon>
        <taxon>Hyalellidae</taxon>
        <taxon>Hyalella</taxon>
    </lineage>
</organism>
<reference evidence="3" key="1">
    <citation type="submission" date="2025-08" db="UniProtKB">
        <authorList>
            <consortium name="RefSeq"/>
        </authorList>
    </citation>
    <scope>IDENTIFICATION</scope>
</reference>
<proteinExistence type="predicted"/>
<sequence length="297" mass="32825">MDLSTASTSGIASSREMHPSNTSAQGSQSLARDSADETDTGQLSAQEEPLDMSVSVASAGPMDSETLLVQQEAYRDQQVSGLTPELLRQHQQAMREFFPEVQPLAEVDSIPVSSEQPLSVESEPLYSDSVLIANQQAFRSELEQQNLSSRLVSRKSPSSSKEDESPQAKLSRSSSSTLLLHPSLRHLNSHDLAVALLRQDKREVALNLKQECIENLQVENGRQPLSRTLWCLLELLLNVNTPVTRHALEWLHYLVAAGDDPQQFVEAVTRYDVRTSCGIVWTANFLAHRCNSCCISP</sequence>
<dbReference type="KEGG" id="hazt:125178823"/>
<evidence type="ECO:0000313" key="2">
    <source>
        <dbReference type="Proteomes" id="UP000694843"/>
    </source>
</evidence>